<dbReference type="InParanoid" id="A0A1Z5SUW2"/>
<dbReference type="Pfam" id="PF09298">
    <property type="entry name" value="FAA_hydrolase_N"/>
    <property type="match status" value="1"/>
</dbReference>
<dbReference type="EC" id="3.7.1.2" evidence="5"/>
<dbReference type="PANTHER" id="PTHR43069:SF5">
    <property type="entry name" value="FUMARYLACETOACETASE"/>
    <property type="match status" value="1"/>
</dbReference>
<evidence type="ECO:0000256" key="8">
    <source>
        <dbReference type="ARBA" id="ARBA00022837"/>
    </source>
</evidence>
<feature type="binding site" evidence="14">
    <location>
        <position position="120"/>
    </location>
    <ligand>
        <name>Ca(2+)</name>
        <dbReference type="ChEBI" id="CHEBI:29108"/>
    </ligand>
</feature>
<dbReference type="SUPFAM" id="SSF63433">
    <property type="entry name" value="Fumarylacetoacetate hydrolase, FAH, N-terminal domain"/>
    <property type="match status" value="1"/>
</dbReference>
<evidence type="ECO:0000256" key="1">
    <source>
        <dbReference type="ARBA" id="ARBA00001913"/>
    </source>
</evidence>
<feature type="binding site" evidence="14">
    <location>
        <position position="228"/>
    </location>
    <ligand>
        <name>Ca(2+)</name>
        <dbReference type="ChEBI" id="CHEBI:29108"/>
    </ligand>
</feature>
<dbReference type="GO" id="GO:0006559">
    <property type="term" value="P:L-phenylalanine catabolic process"/>
    <property type="evidence" value="ECO:0007669"/>
    <property type="project" value="UniProtKB-KW"/>
</dbReference>
<evidence type="ECO:0000256" key="6">
    <source>
        <dbReference type="ARBA" id="ARBA00022723"/>
    </source>
</evidence>
<evidence type="ECO:0000256" key="5">
    <source>
        <dbReference type="ARBA" id="ARBA00012094"/>
    </source>
</evidence>
<dbReference type="InterPro" id="IPR011234">
    <property type="entry name" value="Fumarylacetoacetase-like_C"/>
</dbReference>
<comment type="pathway">
    <text evidence="3">Amino-acid degradation; L-phenylalanine degradation; acetoacetate and fumarate from L-phenylalanine: step 6/6.</text>
</comment>
<feature type="domain" description="Fumarylacetoacetase-like C-terminal" evidence="15">
    <location>
        <begin position="119"/>
        <end position="383"/>
    </location>
</feature>
<feature type="domain" description="Extradiol ring-cleavage dioxygenase class III enzyme subunit B" evidence="16">
    <location>
        <begin position="426"/>
        <end position="681"/>
    </location>
</feature>
<dbReference type="STRING" id="1157616.A0A1Z5SUW2"/>
<dbReference type="AlphaFoldDB" id="A0A1Z5SUW2"/>
<gene>
    <name evidence="18" type="ORF">BTJ68_10519</name>
</gene>
<dbReference type="InterPro" id="IPR014436">
    <property type="entry name" value="Extradiol_dOase_DODA"/>
</dbReference>
<dbReference type="PANTHER" id="PTHR43069">
    <property type="entry name" value="FUMARYLACETOACETASE"/>
    <property type="match status" value="1"/>
</dbReference>
<keyword evidence="6 14" id="KW-0479">Metal-binding</keyword>
<dbReference type="GO" id="GO:1902000">
    <property type="term" value="P:homogentisate catabolic process"/>
    <property type="evidence" value="ECO:0007669"/>
    <property type="project" value="TreeGrafter"/>
</dbReference>
<dbReference type="EMBL" id="MUNK01000237">
    <property type="protein sequence ID" value="OTA24599.1"/>
    <property type="molecule type" value="Genomic_DNA"/>
</dbReference>
<dbReference type="GO" id="GO:0004334">
    <property type="term" value="F:fumarylacetoacetase activity"/>
    <property type="evidence" value="ECO:0007669"/>
    <property type="project" value="UniProtKB-EC"/>
</dbReference>
<evidence type="ECO:0000256" key="2">
    <source>
        <dbReference type="ARBA" id="ARBA00001946"/>
    </source>
</evidence>
<name>A0A1Z5SUW2_HORWE</name>
<evidence type="ECO:0000313" key="18">
    <source>
        <dbReference type="EMBL" id="OTA24599.1"/>
    </source>
</evidence>
<dbReference type="SUPFAM" id="SSF56529">
    <property type="entry name" value="FAH"/>
    <property type="match status" value="1"/>
</dbReference>
<dbReference type="GO" id="GO:0008198">
    <property type="term" value="F:ferrous iron binding"/>
    <property type="evidence" value="ECO:0007669"/>
    <property type="project" value="InterPro"/>
</dbReference>
<dbReference type="InterPro" id="IPR004183">
    <property type="entry name" value="Xdiol_dOase_suB"/>
</dbReference>
<feature type="binding site" evidence="14">
    <location>
        <position position="196"/>
    </location>
    <ligand>
        <name>Ca(2+)</name>
        <dbReference type="ChEBI" id="CHEBI:29108"/>
    </ligand>
</feature>
<evidence type="ECO:0000313" key="19">
    <source>
        <dbReference type="Proteomes" id="UP000194280"/>
    </source>
</evidence>
<keyword evidence="7" id="KW-0378">Hydrolase</keyword>
<evidence type="ECO:0000256" key="3">
    <source>
        <dbReference type="ARBA" id="ARBA00004782"/>
    </source>
</evidence>
<evidence type="ECO:0000256" key="7">
    <source>
        <dbReference type="ARBA" id="ARBA00022801"/>
    </source>
</evidence>
<dbReference type="CDD" id="cd07363">
    <property type="entry name" value="45_DOPA_Dioxygenase"/>
    <property type="match status" value="1"/>
</dbReference>
<evidence type="ECO:0000256" key="12">
    <source>
        <dbReference type="PIRSR" id="PIRSR605959-1"/>
    </source>
</evidence>
<comment type="cofactor">
    <cofactor evidence="2 14">
        <name>Mg(2+)</name>
        <dbReference type="ChEBI" id="CHEBI:18420"/>
    </cofactor>
</comment>
<dbReference type="VEuPathDB" id="FungiDB:BTJ68_10519"/>
<accession>A0A1Z5SUW2</accession>
<evidence type="ECO:0000256" key="11">
    <source>
        <dbReference type="ARBA" id="ARBA00023232"/>
    </source>
</evidence>
<keyword evidence="11" id="KW-0585">Phenylalanine catabolism</keyword>
<dbReference type="GO" id="GO:0006572">
    <property type="term" value="P:L-tyrosine catabolic process"/>
    <property type="evidence" value="ECO:0007669"/>
    <property type="project" value="UniProtKB-KW"/>
</dbReference>
<sequence length="709" mass="78073">MLSPLAGYGSHFGIDNIPFGIASSAAHPKPGAVTRFGDNVIFLSRLGALLKEDSIDHQILEEQSLNAFAALGPKVHTAVRQKIQTLIRQDETLATFPQAAVEPINQVSMHLPMTIGDFTDMSCSHHHVQNAAEAMTGKRSAPPAFFNMPIGYAGRCSSIDISGTPVERPLGQYWAGKPGESEVVFGPSKRMDYELELGCIVGKPIPRNQRIRASQAEEHIFGYVLVNDWSARDIQALEMNPLGPLNGKNAGTTVSPWIITPQALSSFKTASPPREYVDMPYLKDSGNDALDIKLQVQAQSQGNGETSVKAYCNSNSAWLYWTLSQCLAHQAIGGCGLRTGDLIATGTVSGPNETERGCLMEHMRQSVSPQRGYLEDGETIILSGFCGDGVGFGDLASIKWLYSNFTQSAAPQLQTNRRKMAPTPVFFYSHGSTMMLGEESTSADYWKKCGDEALEHGIKGVIMMGAHWDARGENNIEVSMNPSPGKSPVAYVHPSKYVDYKLEPDLQTGNRVISMLDNAGIDTRANDKFEWIHDTYLVLIRMFPNKCPPTTIISMNTRFDPHLHMKVGTKIRPLRHEGYLVIGTGGAVHNLYRNVWAPMLKYRDNFAQETPPEGWALEFRQSVEDCITQNRGPALRRAITRLMKHPQYRDAHATDDHFMAACFVAGAAGDWEDEEQEKGKLGAETWELTNMCNSQFMLGSWAPSTAIAA</sequence>
<evidence type="ECO:0000259" key="17">
    <source>
        <dbReference type="Pfam" id="PF09298"/>
    </source>
</evidence>
<dbReference type="GO" id="GO:0016702">
    <property type="term" value="F:oxidoreductase activity, acting on single donors with incorporation of molecular oxygen, incorporation of two atoms of oxygen"/>
    <property type="evidence" value="ECO:0007669"/>
    <property type="project" value="UniProtKB-ARBA"/>
</dbReference>
<feature type="binding site" evidence="14">
    <location>
        <position position="228"/>
    </location>
    <ligand>
        <name>Mg(2+)</name>
        <dbReference type="ChEBI" id="CHEBI:18420"/>
    </ligand>
</feature>
<dbReference type="InterPro" id="IPR015377">
    <property type="entry name" value="Fumarylacetoacetase_N"/>
</dbReference>
<protein>
    <recommendedName>
        <fullName evidence="5">fumarylacetoacetase</fullName>
        <ecNumber evidence="5">3.7.1.2</ecNumber>
    </recommendedName>
</protein>
<organism evidence="18 19">
    <name type="scientific">Hortaea werneckii EXF-2000</name>
    <dbReference type="NCBI Taxonomy" id="1157616"/>
    <lineage>
        <taxon>Eukaryota</taxon>
        <taxon>Fungi</taxon>
        <taxon>Dikarya</taxon>
        <taxon>Ascomycota</taxon>
        <taxon>Pezizomycotina</taxon>
        <taxon>Dothideomycetes</taxon>
        <taxon>Dothideomycetidae</taxon>
        <taxon>Mycosphaerellales</taxon>
        <taxon>Teratosphaeriaceae</taxon>
        <taxon>Hortaea</taxon>
    </lineage>
</organism>
<feature type="binding site" evidence="14">
    <location>
        <position position="252"/>
    </location>
    <ligand>
        <name>Mg(2+)</name>
        <dbReference type="ChEBI" id="CHEBI:18420"/>
    </ligand>
</feature>
<feature type="binding site" evidence="13">
    <location>
        <position position="235"/>
    </location>
    <ligand>
        <name>substrate</name>
    </ligand>
</feature>
<dbReference type="GO" id="GO:0008270">
    <property type="term" value="F:zinc ion binding"/>
    <property type="evidence" value="ECO:0007669"/>
    <property type="project" value="InterPro"/>
</dbReference>
<evidence type="ECO:0000256" key="9">
    <source>
        <dbReference type="ARBA" id="ARBA00022842"/>
    </source>
</evidence>
<dbReference type="Gene3D" id="3.40.830.10">
    <property type="entry name" value="LigB-like"/>
    <property type="match status" value="1"/>
</dbReference>
<dbReference type="Pfam" id="PF01557">
    <property type="entry name" value="FAA_hydrolase"/>
    <property type="match status" value="1"/>
</dbReference>
<dbReference type="Pfam" id="PF02900">
    <property type="entry name" value="LigB"/>
    <property type="match status" value="1"/>
</dbReference>
<keyword evidence="9 14" id="KW-0460">Magnesium</keyword>
<evidence type="ECO:0000256" key="10">
    <source>
        <dbReference type="ARBA" id="ARBA00022878"/>
    </source>
</evidence>
<keyword evidence="10" id="KW-0828">Tyrosine catabolism</keyword>
<dbReference type="OrthoDB" id="9971669at2759"/>
<dbReference type="InterPro" id="IPR036663">
    <property type="entry name" value="Fumarylacetoacetase_C_sf"/>
</dbReference>
<dbReference type="Gene3D" id="2.30.30.230">
    <property type="entry name" value="Fumarylacetoacetase, N-terminal domain"/>
    <property type="match status" value="1"/>
</dbReference>
<keyword evidence="8 14" id="KW-0106">Calcium</keyword>
<proteinExistence type="inferred from homology"/>
<evidence type="ECO:0000256" key="13">
    <source>
        <dbReference type="PIRSR" id="PIRSR605959-2"/>
    </source>
</evidence>
<feature type="binding site" evidence="14">
    <location>
        <position position="194"/>
    </location>
    <ligand>
        <name>Ca(2+)</name>
        <dbReference type="ChEBI" id="CHEBI:29108"/>
    </ligand>
</feature>
<evidence type="ECO:0000256" key="4">
    <source>
        <dbReference type="ARBA" id="ARBA00010211"/>
    </source>
</evidence>
<dbReference type="InterPro" id="IPR036462">
    <property type="entry name" value="Fumarylacetoacetase_N_sf"/>
</dbReference>
<dbReference type="Proteomes" id="UP000194280">
    <property type="component" value="Unassembled WGS sequence"/>
</dbReference>
<evidence type="ECO:0000259" key="16">
    <source>
        <dbReference type="Pfam" id="PF02900"/>
    </source>
</evidence>
<comment type="similarity">
    <text evidence="4">Belongs to the FAH family.</text>
</comment>
<dbReference type="Gene3D" id="3.90.850.10">
    <property type="entry name" value="Fumarylacetoacetase-like, C-terminal domain"/>
    <property type="match status" value="1"/>
</dbReference>
<dbReference type="InterPro" id="IPR005959">
    <property type="entry name" value="Fumarylacetoacetase"/>
</dbReference>
<feature type="active site" description="Proton acceptor" evidence="12">
    <location>
        <position position="127"/>
    </location>
</feature>
<dbReference type="SUPFAM" id="SSF53213">
    <property type="entry name" value="LigB-like"/>
    <property type="match status" value="1"/>
</dbReference>
<comment type="cofactor">
    <cofactor evidence="1 14">
        <name>Ca(2+)</name>
        <dbReference type="ChEBI" id="CHEBI:29108"/>
    </cofactor>
</comment>
<feature type="binding site" evidence="13">
    <location>
        <position position="347"/>
    </location>
    <ligand>
        <name>substrate</name>
    </ligand>
</feature>
<evidence type="ECO:0000256" key="14">
    <source>
        <dbReference type="PIRSR" id="PIRSR605959-3"/>
    </source>
</evidence>
<keyword evidence="19" id="KW-1185">Reference proteome</keyword>
<evidence type="ECO:0000259" key="15">
    <source>
        <dbReference type="Pfam" id="PF01557"/>
    </source>
</evidence>
<comment type="caution">
    <text evidence="18">The sequence shown here is derived from an EMBL/GenBank/DDBJ whole genome shotgun (WGS) entry which is preliminary data.</text>
</comment>
<reference evidence="18 19" key="1">
    <citation type="submission" date="2017-01" db="EMBL/GenBank/DDBJ databases">
        <title>The recent genome duplication of the halophilic yeast Hortaea werneckii: insights from long-read sequencing.</title>
        <authorList>
            <person name="Sinha S."/>
            <person name="Flibotte S."/>
            <person name="Neira M."/>
            <person name="Lenassi M."/>
            <person name="Gostincar C."/>
            <person name="Stajich J.E."/>
            <person name="Nislow C.E."/>
        </authorList>
    </citation>
    <scope>NUCLEOTIDE SEQUENCE [LARGE SCALE GENOMIC DNA]</scope>
    <source>
        <strain evidence="18 19">EXF-2000</strain>
    </source>
</reference>
<feature type="binding site" evidence="14">
    <location>
        <position position="248"/>
    </location>
    <ligand>
        <name>Mg(2+)</name>
        <dbReference type="ChEBI" id="CHEBI:18420"/>
    </ligand>
</feature>
<feature type="domain" description="Fumarylacetoacetase N-terminal" evidence="17">
    <location>
        <begin position="16"/>
        <end position="112"/>
    </location>
</feature>